<dbReference type="PANTHER" id="PTHR28060">
    <property type="entry name" value="ATP SYNTHASE SUBUNIT J, MITOCHONDRIAL"/>
    <property type="match status" value="1"/>
</dbReference>
<gene>
    <name evidence="1" type="ORF">BMF94_6720</name>
</gene>
<evidence type="ECO:0000313" key="2">
    <source>
        <dbReference type="Proteomes" id="UP000237144"/>
    </source>
</evidence>
<dbReference type="Proteomes" id="UP000237144">
    <property type="component" value="Unassembled WGS sequence"/>
</dbReference>
<dbReference type="AlphaFoldDB" id="A0A2S5B0H2"/>
<dbReference type="GO" id="GO:0045259">
    <property type="term" value="C:proton-transporting ATP synthase complex"/>
    <property type="evidence" value="ECO:0007669"/>
    <property type="project" value="InterPro"/>
</dbReference>
<dbReference type="Pfam" id="PF04911">
    <property type="entry name" value="ATP-synt_J"/>
    <property type="match status" value="1"/>
</dbReference>
<dbReference type="PANTHER" id="PTHR28060:SF1">
    <property type="entry name" value="ATP SYNTHASE SUBUNIT J, MITOCHONDRIAL"/>
    <property type="match status" value="1"/>
</dbReference>
<comment type="caution">
    <text evidence="1">The sequence shown here is derived from an EMBL/GenBank/DDBJ whole genome shotgun (WGS) entry which is preliminary data.</text>
</comment>
<dbReference type="EMBL" id="PJQD01000138">
    <property type="protein sequence ID" value="POY70273.1"/>
    <property type="molecule type" value="Genomic_DNA"/>
</dbReference>
<proteinExistence type="predicted"/>
<dbReference type="InterPro" id="IPR006995">
    <property type="entry name" value="ATP_synth_F0_jsu"/>
</dbReference>
<dbReference type="GO" id="GO:0046933">
    <property type="term" value="F:proton-transporting ATP synthase activity, rotational mechanism"/>
    <property type="evidence" value="ECO:0007669"/>
    <property type="project" value="TreeGrafter"/>
</dbReference>
<name>A0A2S5B0H2_9BASI</name>
<keyword evidence="2" id="KW-1185">Reference proteome</keyword>
<sequence length="54" mass="6114">MRAWPTPFIRPMWPFLAGGALTFYMVASAQSAMLQAPVYRDDPRNPRRVPVAAH</sequence>
<reference evidence="1 2" key="1">
    <citation type="journal article" date="2018" name="Front. Microbiol.">
        <title>Prospects for Fungal Bioremediation of Acidic Radioactive Waste Sites: Characterization and Genome Sequence of Rhodotorula taiwanensis MD1149.</title>
        <authorList>
            <person name="Tkavc R."/>
            <person name="Matrosova V.Y."/>
            <person name="Grichenko O.E."/>
            <person name="Gostincar C."/>
            <person name="Volpe R.P."/>
            <person name="Klimenkova P."/>
            <person name="Gaidamakova E.K."/>
            <person name="Zhou C.E."/>
            <person name="Stewart B.J."/>
            <person name="Lyman M.G."/>
            <person name="Malfatti S.A."/>
            <person name="Rubinfeld B."/>
            <person name="Courtot M."/>
            <person name="Singh J."/>
            <person name="Dalgard C.L."/>
            <person name="Hamilton T."/>
            <person name="Frey K.G."/>
            <person name="Gunde-Cimerman N."/>
            <person name="Dugan L."/>
            <person name="Daly M.J."/>
        </authorList>
    </citation>
    <scope>NUCLEOTIDE SEQUENCE [LARGE SCALE GENOMIC DNA]</scope>
    <source>
        <strain evidence="1 2">MD1149</strain>
    </source>
</reference>
<dbReference type="STRING" id="741276.A0A2S5B0H2"/>
<dbReference type="OrthoDB" id="5520611at2759"/>
<protein>
    <submittedName>
        <fullName evidence="1">Uncharacterized protein</fullName>
    </submittedName>
</protein>
<accession>A0A2S5B0H2</accession>
<evidence type="ECO:0000313" key="1">
    <source>
        <dbReference type="EMBL" id="POY70273.1"/>
    </source>
</evidence>
<organism evidence="1 2">
    <name type="scientific">Rhodotorula taiwanensis</name>
    <dbReference type="NCBI Taxonomy" id="741276"/>
    <lineage>
        <taxon>Eukaryota</taxon>
        <taxon>Fungi</taxon>
        <taxon>Dikarya</taxon>
        <taxon>Basidiomycota</taxon>
        <taxon>Pucciniomycotina</taxon>
        <taxon>Microbotryomycetes</taxon>
        <taxon>Sporidiobolales</taxon>
        <taxon>Sporidiobolaceae</taxon>
        <taxon>Rhodotorula</taxon>
    </lineage>
</organism>